<proteinExistence type="predicted"/>
<accession>A0A915DBN2</accession>
<keyword evidence="1" id="KW-1133">Transmembrane helix</keyword>
<evidence type="ECO:0000256" key="1">
    <source>
        <dbReference type="SAM" id="Phobius"/>
    </source>
</evidence>
<feature type="transmembrane region" description="Helical" evidence="1">
    <location>
        <begin position="62"/>
        <end position="82"/>
    </location>
</feature>
<name>A0A915DBN2_9BILA</name>
<dbReference type="Proteomes" id="UP000887574">
    <property type="component" value="Unplaced"/>
</dbReference>
<keyword evidence="1" id="KW-0472">Membrane</keyword>
<protein>
    <submittedName>
        <fullName evidence="3">Uncharacterized protein</fullName>
    </submittedName>
</protein>
<sequence length="492" mass="55046">MPPACLGALCHVSLWSKQANISLLELLKEWIIVRGLVLGAQLVAPAILVLALYMCSIFALSILLYLSIIVLSCACTIIYFHGISDGREWTSTASLVDSGGLLRHLSLTQVDFYGISGGLGELLRHLCWTSTAFQVEFYSVSGGLIWHLRWIFMLLQVDCYGVLGGIFYRLRWTSTASQVEFLSGSDRSKWTSAVTEVGFHGISGGFLFQLCWTSRPVQVDIDGIIGGLTWRLWWTFTASVIFFYGDPGRLLYQFRWTSTASLEDFYGISGGRLRHLRWSSSATQVDLYGISGRLLWYVRWTSATSHVGLYGDSGGRLWHFWWTQVNFYFISGGIRSSAVMTHVGFHGIPGGHRLALVDFHVIFGGRMCPSTACLVDSSRPTRHLKWSSTASEVDINSITGGLLRLFWLTSTASLMDSGGLLGYSGELWQWSLLYLRCTSAASQYGRWPSMASWVDFCGISGGLLQRLRWKWAFTAFRMDFYFNSGHFSGPFS</sequence>
<evidence type="ECO:0000313" key="3">
    <source>
        <dbReference type="WBParaSite" id="jg18205"/>
    </source>
</evidence>
<reference evidence="3" key="1">
    <citation type="submission" date="2022-11" db="UniProtKB">
        <authorList>
            <consortium name="WormBaseParasite"/>
        </authorList>
    </citation>
    <scope>IDENTIFICATION</scope>
</reference>
<evidence type="ECO:0000313" key="2">
    <source>
        <dbReference type="Proteomes" id="UP000887574"/>
    </source>
</evidence>
<keyword evidence="1" id="KW-0812">Transmembrane</keyword>
<keyword evidence="2" id="KW-1185">Reference proteome</keyword>
<organism evidence="2 3">
    <name type="scientific">Ditylenchus dipsaci</name>
    <dbReference type="NCBI Taxonomy" id="166011"/>
    <lineage>
        <taxon>Eukaryota</taxon>
        <taxon>Metazoa</taxon>
        <taxon>Ecdysozoa</taxon>
        <taxon>Nematoda</taxon>
        <taxon>Chromadorea</taxon>
        <taxon>Rhabditida</taxon>
        <taxon>Tylenchina</taxon>
        <taxon>Tylenchomorpha</taxon>
        <taxon>Sphaerularioidea</taxon>
        <taxon>Anguinidae</taxon>
        <taxon>Anguininae</taxon>
        <taxon>Ditylenchus</taxon>
    </lineage>
</organism>
<dbReference type="AlphaFoldDB" id="A0A915DBN2"/>
<feature type="transmembrane region" description="Helical" evidence="1">
    <location>
        <begin position="35"/>
        <end position="55"/>
    </location>
</feature>
<feature type="transmembrane region" description="Helical" evidence="1">
    <location>
        <begin position="148"/>
        <end position="168"/>
    </location>
</feature>
<dbReference type="WBParaSite" id="jg18205">
    <property type="protein sequence ID" value="jg18205"/>
    <property type="gene ID" value="jg18205"/>
</dbReference>